<feature type="compositionally biased region" description="Pro residues" evidence="1">
    <location>
        <begin position="489"/>
        <end position="498"/>
    </location>
</feature>
<feature type="compositionally biased region" description="Low complexity" evidence="1">
    <location>
        <begin position="178"/>
        <end position="191"/>
    </location>
</feature>
<feature type="compositionally biased region" description="Polar residues" evidence="1">
    <location>
        <begin position="271"/>
        <end position="283"/>
    </location>
</feature>
<name>A0A9P3H1V0_9FUNG</name>
<evidence type="ECO:0000313" key="3">
    <source>
        <dbReference type="Proteomes" id="UP000827284"/>
    </source>
</evidence>
<gene>
    <name evidence="2" type="ORF">EMPS_00840</name>
</gene>
<feature type="compositionally biased region" description="Pro residues" evidence="1">
    <location>
        <begin position="399"/>
        <end position="415"/>
    </location>
</feature>
<feature type="region of interest" description="Disordered" evidence="1">
    <location>
        <begin position="443"/>
        <end position="504"/>
    </location>
</feature>
<feature type="compositionally biased region" description="Basic and acidic residues" evidence="1">
    <location>
        <begin position="341"/>
        <end position="357"/>
    </location>
</feature>
<evidence type="ECO:0000313" key="2">
    <source>
        <dbReference type="EMBL" id="GJJ68494.1"/>
    </source>
</evidence>
<reference evidence="2" key="1">
    <citation type="submission" date="2021-11" db="EMBL/GenBank/DDBJ databases">
        <authorList>
            <person name="Herlambang A."/>
            <person name="Guo Y."/>
            <person name="Takashima Y."/>
            <person name="Nishizawa T."/>
        </authorList>
    </citation>
    <scope>NUCLEOTIDE SEQUENCE</scope>
    <source>
        <strain evidence="2">E1425</strain>
    </source>
</reference>
<accession>A0A9P3H1V0</accession>
<evidence type="ECO:0000256" key="1">
    <source>
        <dbReference type="SAM" id="MobiDB-lite"/>
    </source>
</evidence>
<feature type="region of interest" description="Disordered" evidence="1">
    <location>
        <begin position="380"/>
        <end position="429"/>
    </location>
</feature>
<sequence>MTLSPSSSSLAAASTYAHPRPISPSSLHPQLGSWTPLDLVHCSNRKLDEDFFSSRSLSIHKRIVIRNFLSFLFELQPLNHHHNDSTALLQLNLHPPSNGFEYDDDDRHDHGHDQWMEQTLSAAGVTSPCSSAAPSLTPSEGGLDSSVLEWMNSSDEPILSRSAAAAASAVTSRRRPQSLRSSRIPLPRPQSTELPQSLQSYLSAVFDVDWSIKSPTMEDALFTNKKSSSPRLPQPLYALSNLSSTLSSSSKDAARDLRASLEPELFADSIPSEQTRHGQTQDVHTGLQGRHSSTDSSIHQGDIGLCESESSSKHEEGVANDTSLFVWEQKALNQHSSSTRRYRDQLQHSKDGHEHQRQHQYLYQQPQEQHIHNHIHIHVHTYPSPSSDSEDGSVVFSYPQPPQPRSSRYPTPPPSATAQKTHQHQQKESYPCIAVAGPLAPQSSSQLLTNPSSLPQYPPEKTVSNGNDQLYFATPTTSSPEPTRSRYPRSPPPPPYTPSPVLTNNAAQLSDPLVYPQPMKRAPQAPRHMQSAAARKEYQRYEEQQKMFVRDEEPKETGSQGFLRLLTRQSSKRKSSKVPSISAPLCISQPVHWQDQDLGQSFNRLSLTSAPNTKVEALKEPLSPAKSSQQHHLSPQIPPQIPSPSTEVFSYYPSRSAPAPVSVSISTAQH</sequence>
<reference evidence="2" key="2">
    <citation type="journal article" date="2022" name="Microbiol. Resour. Announc.">
        <title>Whole-Genome Sequence of Entomortierella parvispora E1425, a Mucoromycotan Fungus Associated with Burkholderiaceae-Related Endosymbiotic Bacteria.</title>
        <authorList>
            <person name="Herlambang A."/>
            <person name="Guo Y."/>
            <person name="Takashima Y."/>
            <person name="Narisawa K."/>
            <person name="Ohta H."/>
            <person name="Nishizawa T."/>
        </authorList>
    </citation>
    <scope>NUCLEOTIDE SEQUENCE</scope>
    <source>
        <strain evidence="2">E1425</strain>
    </source>
</reference>
<feature type="compositionally biased region" description="Polar residues" evidence="1">
    <location>
        <begin position="290"/>
        <end position="299"/>
    </location>
</feature>
<dbReference type="Proteomes" id="UP000827284">
    <property type="component" value="Unassembled WGS sequence"/>
</dbReference>
<feature type="region of interest" description="Disordered" evidence="1">
    <location>
        <begin position="266"/>
        <end position="317"/>
    </location>
</feature>
<keyword evidence="3" id="KW-1185">Reference proteome</keyword>
<comment type="caution">
    <text evidence="2">The sequence shown here is derived from an EMBL/GenBank/DDBJ whole genome shotgun (WGS) entry which is preliminary data.</text>
</comment>
<feature type="region of interest" description="Disordered" evidence="1">
    <location>
        <begin position="334"/>
        <end position="358"/>
    </location>
</feature>
<feature type="compositionally biased region" description="Polar residues" evidence="1">
    <location>
        <begin position="443"/>
        <end position="455"/>
    </location>
</feature>
<dbReference type="EMBL" id="BQFW01000001">
    <property type="protein sequence ID" value="GJJ68494.1"/>
    <property type="molecule type" value="Genomic_DNA"/>
</dbReference>
<protein>
    <submittedName>
        <fullName evidence="2">Uncharacterized protein</fullName>
    </submittedName>
</protein>
<organism evidence="2 3">
    <name type="scientific">Entomortierella parvispora</name>
    <dbReference type="NCBI Taxonomy" id="205924"/>
    <lineage>
        <taxon>Eukaryota</taxon>
        <taxon>Fungi</taxon>
        <taxon>Fungi incertae sedis</taxon>
        <taxon>Mucoromycota</taxon>
        <taxon>Mortierellomycotina</taxon>
        <taxon>Mortierellomycetes</taxon>
        <taxon>Mortierellales</taxon>
        <taxon>Mortierellaceae</taxon>
        <taxon>Entomortierella</taxon>
    </lineage>
</organism>
<proteinExistence type="predicted"/>
<feature type="region of interest" description="Disordered" evidence="1">
    <location>
        <begin position="617"/>
        <end position="670"/>
    </location>
</feature>
<dbReference type="AlphaFoldDB" id="A0A9P3H1V0"/>
<dbReference type="OrthoDB" id="2443649at2759"/>
<feature type="region of interest" description="Disordered" evidence="1">
    <location>
        <begin position="549"/>
        <end position="581"/>
    </location>
</feature>
<feature type="region of interest" description="Disordered" evidence="1">
    <location>
        <begin position="167"/>
        <end position="195"/>
    </location>
</feature>
<feature type="compositionally biased region" description="Low complexity" evidence="1">
    <location>
        <begin position="650"/>
        <end position="670"/>
    </location>
</feature>